<evidence type="ECO:0000256" key="1">
    <source>
        <dbReference type="SAM" id="MobiDB-lite"/>
    </source>
</evidence>
<feature type="compositionally biased region" description="Low complexity" evidence="1">
    <location>
        <begin position="155"/>
        <end position="166"/>
    </location>
</feature>
<dbReference type="OrthoDB" id="3251949at2759"/>
<evidence type="ECO:0000313" key="4">
    <source>
        <dbReference type="Proteomes" id="UP000559256"/>
    </source>
</evidence>
<protein>
    <submittedName>
        <fullName evidence="3">Uncharacterized protein</fullName>
    </submittedName>
</protein>
<keyword evidence="4" id="KW-1185">Reference proteome</keyword>
<dbReference type="AlphaFoldDB" id="A0A8H5G654"/>
<accession>A0A8H5G654</accession>
<feature type="transmembrane region" description="Helical" evidence="2">
    <location>
        <begin position="46"/>
        <end position="67"/>
    </location>
</feature>
<keyword evidence="2" id="KW-0472">Membrane</keyword>
<name>A0A8H5G654_9AGAR</name>
<gene>
    <name evidence="3" type="ORF">D9758_004819</name>
</gene>
<keyword evidence="2" id="KW-1133">Transmembrane helix</keyword>
<reference evidence="3 4" key="1">
    <citation type="journal article" date="2020" name="ISME J.">
        <title>Uncovering the hidden diversity of litter-decomposition mechanisms in mushroom-forming fungi.</title>
        <authorList>
            <person name="Floudas D."/>
            <person name="Bentzer J."/>
            <person name="Ahren D."/>
            <person name="Johansson T."/>
            <person name="Persson P."/>
            <person name="Tunlid A."/>
        </authorList>
    </citation>
    <scope>NUCLEOTIDE SEQUENCE [LARGE SCALE GENOMIC DNA]</scope>
    <source>
        <strain evidence="3 4">CBS 291.85</strain>
    </source>
</reference>
<evidence type="ECO:0000313" key="3">
    <source>
        <dbReference type="EMBL" id="KAF5358980.1"/>
    </source>
</evidence>
<feature type="transmembrane region" description="Helical" evidence="2">
    <location>
        <begin position="115"/>
        <end position="135"/>
    </location>
</feature>
<keyword evidence="2" id="KW-0812">Transmembrane</keyword>
<dbReference type="Proteomes" id="UP000559256">
    <property type="component" value="Unassembled WGS sequence"/>
</dbReference>
<feature type="transmembrane region" description="Helical" evidence="2">
    <location>
        <begin position="79"/>
        <end position="95"/>
    </location>
</feature>
<organism evidence="3 4">
    <name type="scientific">Tetrapyrgos nigripes</name>
    <dbReference type="NCBI Taxonomy" id="182062"/>
    <lineage>
        <taxon>Eukaryota</taxon>
        <taxon>Fungi</taxon>
        <taxon>Dikarya</taxon>
        <taxon>Basidiomycota</taxon>
        <taxon>Agaricomycotina</taxon>
        <taxon>Agaricomycetes</taxon>
        <taxon>Agaricomycetidae</taxon>
        <taxon>Agaricales</taxon>
        <taxon>Marasmiineae</taxon>
        <taxon>Marasmiaceae</taxon>
        <taxon>Tetrapyrgos</taxon>
    </lineage>
</organism>
<proteinExistence type="predicted"/>
<evidence type="ECO:0000256" key="2">
    <source>
        <dbReference type="SAM" id="Phobius"/>
    </source>
</evidence>
<sequence length="235" mass="26301">MYEYGFLDTTNANASDGGNAGLVGNTTSTPPDSADQSVYEKIRGSVLLDGIIQAFLLGFVLAQALKYRKDYQDDSWRKRLFVGVVAVLSLLQTMIEEFKVWTVTIDFKPWSKSAFAWTDILVNGCICWMCEVFFIRRCWKMTESGIINPKASHGRPFPFRAPSRPSDTGTTSNRGSYHLTRLDEEIAPPERPIRRTSGIAPLSPEVVFSSPRMDFSERGYSTRRVTSIAAGRIGH</sequence>
<dbReference type="EMBL" id="JAACJM010000047">
    <property type="protein sequence ID" value="KAF5358980.1"/>
    <property type="molecule type" value="Genomic_DNA"/>
</dbReference>
<feature type="region of interest" description="Disordered" evidence="1">
    <location>
        <begin position="155"/>
        <end position="181"/>
    </location>
</feature>
<comment type="caution">
    <text evidence="3">The sequence shown here is derived from an EMBL/GenBank/DDBJ whole genome shotgun (WGS) entry which is preliminary data.</text>
</comment>